<dbReference type="EMBL" id="CM001881">
    <property type="protein sequence ID" value="EOY21579.1"/>
    <property type="molecule type" value="Genomic_DNA"/>
</dbReference>
<keyword evidence="3" id="KW-1185">Reference proteome</keyword>
<protein>
    <submittedName>
        <fullName evidence="2">Uncharacterized protein</fullName>
    </submittedName>
</protein>
<dbReference type="Proteomes" id="UP000026915">
    <property type="component" value="Chromosome 3"/>
</dbReference>
<dbReference type="HOGENOM" id="CLU_1734755_0_0_1"/>
<dbReference type="AlphaFoldDB" id="A0A061G3I1"/>
<dbReference type="Gramene" id="EOY21579">
    <property type="protein sequence ID" value="EOY21579"/>
    <property type="gene ID" value="TCM_013434"/>
</dbReference>
<evidence type="ECO:0000313" key="2">
    <source>
        <dbReference type="EMBL" id="EOY21579.1"/>
    </source>
</evidence>
<dbReference type="InParanoid" id="A0A061G3I1"/>
<organism evidence="2 3">
    <name type="scientific">Theobroma cacao</name>
    <name type="common">Cacao</name>
    <name type="synonym">Cocoa</name>
    <dbReference type="NCBI Taxonomy" id="3641"/>
    <lineage>
        <taxon>Eukaryota</taxon>
        <taxon>Viridiplantae</taxon>
        <taxon>Streptophyta</taxon>
        <taxon>Embryophyta</taxon>
        <taxon>Tracheophyta</taxon>
        <taxon>Spermatophyta</taxon>
        <taxon>Magnoliopsida</taxon>
        <taxon>eudicotyledons</taxon>
        <taxon>Gunneridae</taxon>
        <taxon>Pentapetalae</taxon>
        <taxon>rosids</taxon>
        <taxon>malvids</taxon>
        <taxon>Malvales</taxon>
        <taxon>Malvaceae</taxon>
        <taxon>Byttnerioideae</taxon>
        <taxon>Theobroma</taxon>
    </lineage>
</organism>
<sequence>MATDEKYRSQFCLEAAGSGQTRMDGLLSPNNEAIEFARDDVDGREKQSYDLSNDVTKSSSDDSGDTSSSTMAENFEAAMIQRAIEKSMSITVNLQCLHPRGHEGICNPLEFCVKIGVFYLKLYDSTCYVKLHETVLLNVLYLLMDQEQVSV</sequence>
<evidence type="ECO:0000256" key="1">
    <source>
        <dbReference type="SAM" id="MobiDB-lite"/>
    </source>
</evidence>
<evidence type="ECO:0000313" key="3">
    <source>
        <dbReference type="Proteomes" id="UP000026915"/>
    </source>
</evidence>
<reference evidence="2 3" key="1">
    <citation type="journal article" date="2013" name="Genome Biol.">
        <title>The genome sequence of the most widely cultivated cacao type and its use to identify candidate genes regulating pod color.</title>
        <authorList>
            <person name="Motamayor J.C."/>
            <person name="Mockaitis K."/>
            <person name="Schmutz J."/>
            <person name="Haiminen N."/>
            <person name="Iii D.L."/>
            <person name="Cornejo O."/>
            <person name="Findley S.D."/>
            <person name="Zheng P."/>
            <person name="Utro F."/>
            <person name="Royaert S."/>
            <person name="Saski C."/>
            <person name="Jenkins J."/>
            <person name="Podicheti R."/>
            <person name="Zhao M."/>
            <person name="Scheffler B.E."/>
            <person name="Stack J.C."/>
            <person name="Feltus F.A."/>
            <person name="Mustiga G.M."/>
            <person name="Amores F."/>
            <person name="Phillips W."/>
            <person name="Marelli J.P."/>
            <person name="May G.D."/>
            <person name="Shapiro H."/>
            <person name="Ma J."/>
            <person name="Bustamante C.D."/>
            <person name="Schnell R.J."/>
            <person name="Main D."/>
            <person name="Gilbert D."/>
            <person name="Parida L."/>
            <person name="Kuhn D.N."/>
        </authorList>
    </citation>
    <scope>NUCLEOTIDE SEQUENCE [LARGE SCALE GENOMIC DNA]</scope>
    <source>
        <strain evidence="3">cv. Matina 1-6</strain>
    </source>
</reference>
<gene>
    <name evidence="2" type="ORF">TCM_013434</name>
</gene>
<accession>A0A061G3I1</accession>
<proteinExistence type="predicted"/>
<name>A0A061G3I1_THECC</name>
<feature type="region of interest" description="Disordered" evidence="1">
    <location>
        <begin position="37"/>
        <end position="71"/>
    </location>
</feature>
<feature type="compositionally biased region" description="Basic and acidic residues" evidence="1">
    <location>
        <begin position="37"/>
        <end position="48"/>
    </location>
</feature>